<dbReference type="GO" id="GO:0015074">
    <property type="term" value="P:DNA integration"/>
    <property type="evidence" value="ECO:0007669"/>
    <property type="project" value="InterPro"/>
</dbReference>
<dbReference type="GO" id="GO:0006310">
    <property type="term" value="P:DNA recombination"/>
    <property type="evidence" value="ECO:0007669"/>
    <property type="project" value="UniProtKB-KW"/>
</dbReference>
<dbReference type="Pfam" id="PF00589">
    <property type="entry name" value="Phage_integrase"/>
    <property type="match status" value="1"/>
</dbReference>
<dbReference type="SUPFAM" id="SSF56349">
    <property type="entry name" value="DNA breaking-rejoining enzymes"/>
    <property type="match status" value="1"/>
</dbReference>
<evidence type="ECO:0000259" key="2">
    <source>
        <dbReference type="PROSITE" id="PS51898"/>
    </source>
</evidence>
<evidence type="ECO:0000256" key="1">
    <source>
        <dbReference type="ARBA" id="ARBA00023172"/>
    </source>
</evidence>
<evidence type="ECO:0000313" key="3">
    <source>
        <dbReference type="EMBL" id="HIT40928.1"/>
    </source>
</evidence>
<dbReference type="AlphaFoldDB" id="A0A9D1GHE7"/>
<proteinExistence type="predicted"/>
<reference evidence="3" key="1">
    <citation type="submission" date="2020-10" db="EMBL/GenBank/DDBJ databases">
        <authorList>
            <person name="Gilroy R."/>
        </authorList>
    </citation>
    <scope>NUCLEOTIDE SEQUENCE</scope>
    <source>
        <strain evidence="3">CHK123-3438</strain>
    </source>
</reference>
<dbReference type="InterPro" id="IPR002104">
    <property type="entry name" value="Integrase_catalytic"/>
</dbReference>
<dbReference type="Gene3D" id="1.10.443.10">
    <property type="entry name" value="Intergrase catalytic core"/>
    <property type="match status" value="1"/>
</dbReference>
<keyword evidence="1" id="KW-0233">DNA recombination</keyword>
<sequence length="86" mass="10166">NQQGKQITPRGINSQLKRLARRYHIDPDTVYPHSFRHLYAKNFLAKFNDITLLADLLGHESIETTKIYLTQTSREQKELLDRLVTW</sequence>
<organism evidence="3 4">
    <name type="scientific">Candidatus Caccovicinus merdipullorum</name>
    <dbReference type="NCBI Taxonomy" id="2840724"/>
    <lineage>
        <taxon>Bacteria</taxon>
        <taxon>Bacillati</taxon>
        <taxon>Bacillota</taxon>
        <taxon>Clostridia</taxon>
        <taxon>Eubacteriales</taxon>
        <taxon>Candidatus Caccovicinus</taxon>
    </lineage>
</organism>
<dbReference type="GO" id="GO:0003677">
    <property type="term" value="F:DNA binding"/>
    <property type="evidence" value="ECO:0007669"/>
    <property type="project" value="InterPro"/>
</dbReference>
<protein>
    <submittedName>
        <fullName evidence="3">Tyrosine-type recombinase/integrase</fullName>
    </submittedName>
</protein>
<dbReference type="InterPro" id="IPR013762">
    <property type="entry name" value="Integrase-like_cat_sf"/>
</dbReference>
<reference evidence="3" key="2">
    <citation type="journal article" date="2021" name="PeerJ">
        <title>Extensive microbial diversity within the chicken gut microbiome revealed by metagenomics and culture.</title>
        <authorList>
            <person name="Gilroy R."/>
            <person name="Ravi A."/>
            <person name="Getino M."/>
            <person name="Pursley I."/>
            <person name="Horton D.L."/>
            <person name="Alikhan N.F."/>
            <person name="Baker D."/>
            <person name="Gharbi K."/>
            <person name="Hall N."/>
            <person name="Watson M."/>
            <person name="Adriaenssens E.M."/>
            <person name="Foster-Nyarko E."/>
            <person name="Jarju S."/>
            <person name="Secka A."/>
            <person name="Antonio M."/>
            <person name="Oren A."/>
            <person name="Chaudhuri R.R."/>
            <person name="La Ragione R."/>
            <person name="Hildebrand F."/>
            <person name="Pallen M.J."/>
        </authorList>
    </citation>
    <scope>NUCLEOTIDE SEQUENCE</scope>
    <source>
        <strain evidence="3">CHK123-3438</strain>
    </source>
</reference>
<dbReference type="PROSITE" id="PS51898">
    <property type="entry name" value="TYR_RECOMBINASE"/>
    <property type="match status" value="1"/>
</dbReference>
<dbReference type="EMBL" id="DVKS01000042">
    <property type="protein sequence ID" value="HIT40928.1"/>
    <property type="molecule type" value="Genomic_DNA"/>
</dbReference>
<evidence type="ECO:0000313" key="4">
    <source>
        <dbReference type="Proteomes" id="UP000886860"/>
    </source>
</evidence>
<name>A0A9D1GHE7_9FIRM</name>
<dbReference type="Proteomes" id="UP000886860">
    <property type="component" value="Unassembled WGS sequence"/>
</dbReference>
<dbReference type="InterPro" id="IPR011010">
    <property type="entry name" value="DNA_brk_join_enz"/>
</dbReference>
<accession>A0A9D1GHE7</accession>
<comment type="caution">
    <text evidence="3">The sequence shown here is derived from an EMBL/GenBank/DDBJ whole genome shotgun (WGS) entry which is preliminary data.</text>
</comment>
<feature type="domain" description="Tyr recombinase" evidence="2">
    <location>
        <begin position="1"/>
        <end position="81"/>
    </location>
</feature>
<gene>
    <name evidence="3" type="ORF">IAB60_02325</name>
</gene>
<feature type="non-terminal residue" evidence="3">
    <location>
        <position position="1"/>
    </location>
</feature>